<comment type="similarity">
    <text evidence="2">Belongs to the universal ribosomal protein uL10 family.</text>
</comment>
<dbReference type="Proteomes" id="UP000757103">
    <property type="component" value="Unassembled WGS sequence"/>
</dbReference>
<dbReference type="EMBL" id="DYUD01000016">
    <property type="protein sequence ID" value="HJG88877.1"/>
    <property type="molecule type" value="Genomic_DNA"/>
</dbReference>
<sequence length="171" mass="18609">MRKEDKGTIIAQIADTVKEYSCFYLAETATLNAEKTSNLRRACFKEGIKMMVVKNALLHKALEGLDADYTPLYSSLKGSTTMFFSNVGNAPAKLIKEFRKTSEDLVLKAAYVEEGSYIGADQLDTLVAIKSKNELIADVIALLQSPAKNVVSALQSGGSTLHGVLQTLSER</sequence>
<dbReference type="Gene3D" id="3.30.70.1730">
    <property type="match status" value="1"/>
</dbReference>
<dbReference type="InterPro" id="IPR043141">
    <property type="entry name" value="Ribosomal_uL10-like_sf"/>
</dbReference>
<dbReference type="PANTHER" id="PTHR11560">
    <property type="entry name" value="39S RIBOSOMAL PROTEIN L10, MITOCHONDRIAL"/>
    <property type="match status" value="1"/>
</dbReference>
<organism evidence="7 8">
    <name type="scientific">Barnesiella viscericola</name>
    <dbReference type="NCBI Taxonomy" id="397865"/>
    <lineage>
        <taxon>Bacteria</taxon>
        <taxon>Pseudomonadati</taxon>
        <taxon>Bacteroidota</taxon>
        <taxon>Bacteroidia</taxon>
        <taxon>Bacteroidales</taxon>
        <taxon>Barnesiellaceae</taxon>
        <taxon>Barnesiella</taxon>
    </lineage>
</organism>
<dbReference type="SUPFAM" id="SSF160369">
    <property type="entry name" value="Ribosomal protein L10-like"/>
    <property type="match status" value="1"/>
</dbReference>
<dbReference type="GO" id="GO:1990904">
    <property type="term" value="C:ribonucleoprotein complex"/>
    <property type="evidence" value="ECO:0007669"/>
    <property type="project" value="UniProtKB-KW"/>
</dbReference>
<dbReference type="CDD" id="cd05797">
    <property type="entry name" value="Ribosomal_L10"/>
    <property type="match status" value="1"/>
</dbReference>
<evidence type="ECO:0000256" key="4">
    <source>
        <dbReference type="ARBA" id="ARBA00023274"/>
    </source>
</evidence>
<dbReference type="InterPro" id="IPR047865">
    <property type="entry name" value="Ribosomal_uL10_bac_type"/>
</dbReference>
<evidence type="ECO:0000256" key="5">
    <source>
        <dbReference type="ARBA" id="ARBA00035202"/>
    </source>
</evidence>
<dbReference type="InterPro" id="IPR001790">
    <property type="entry name" value="Ribosomal_uL10"/>
</dbReference>
<dbReference type="Pfam" id="PF00466">
    <property type="entry name" value="Ribosomal_L10"/>
    <property type="match status" value="1"/>
</dbReference>
<keyword evidence="4" id="KW-0687">Ribonucleoprotein</keyword>
<proteinExistence type="inferred from homology"/>
<evidence type="ECO:0000256" key="2">
    <source>
        <dbReference type="ARBA" id="ARBA00008889"/>
    </source>
</evidence>
<keyword evidence="3 7" id="KW-0689">Ribosomal protein</keyword>
<gene>
    <name evidence="7" type="primary">rplJ</name>
    <name evidence="7" type="ORF">K8U91_05315</name>
</gene>
<accession>A0A921MRJ4</accession>
<dbReference type="GO" id="GO:0005840">
    <property type="term" value="C:ribosome"/>
    <property type="evidence" value="ECO:0007669"/>
    <property type="project" value="UniProtKB-KW"/>
</dbReference>
<evidence type="ECO:0000256" key="1">
    <source>
        <dbReference type="ARBA" id="ARBA00002633"/>
    </source>
</evidence>
<comment type="caution">
    <text evidence="7">The sequence shown here is derived from an EMBL/GenBank/DDBJ whole genome shotgun (WGS) entry which is preliminary data.</text>
</comment>
<protein>
    <recommendedName>
        <fullName evidence="5">Large ribosomal subunit protein uL10</fullName>
    </recommendedName>
    <alternativeName>
        <fullName evidence="6">50S ribosomal protein L10</fullName>
    </alternativeName>
</protein>
<comment type="function">
    <text evidence="1">Forms part of the ribosomal stalk, playing a central role in the interaction of the ribosome with GTP-bound translation factors.</text>
</comment>
<evidence type="ECO:0000256" key="6">
    <source>
        <dbReference type="ARBA" id="ARBA00035502"/>
    </source>
</evidence>
<dbReference type="RefSeq" id="WP_273305900.1">
    <property type="nucleotide sequence ID" value="NZ_DYUD01000016.1"/>
</dbReference>
<dbReference type="AlphaFoldDB" id="A0A921MRJ4"/>
<evidence type="ECO:0000256" key="3">
    <source>
        <dbReference type="ARBA" id="ARBA00022980"/>
    </source>
</evidence>
<reference evidence="7" key="1">
    <citation type="journal article" date="2021" name="PeerJ">
        <title>Extensive microbial diversity within the chicken gut microbiome revealed by metagenomics and culture.</title>
        <authorList>
            <person name="Gilroy R."/>
            <person name="Ravi A."/>
            <person name="Getino M."/>
            <person name="Pursley I."/>
            <person name="Horton D.L."/>
            <person name="Alikhan N.F."/>
            <person name="Baker D."/>
            <person name="Gharbi K."/>
            <person name="Hall N."/>
            <person name="Watson M."/>
            <person name="Adriaenssens E.M."/>
            <person name="Foster-Nyarko E."/>
            <person name="Jarju S."/>
            <person name="Secka A."/>
            <person name="Antonio M."/>
            <person name="Oren A."/>
            <person name="Chaudhuri R.R."/>
            <person name="La Ragione R."/>
            <person name="Hildebrand F."/>
            <person name="Pallen M.J."/>
        </authorList>
    </citation>
    <scope>NUCLEOTIDE SEQUENCE</scope>
    <source>
        <strain evidence="7">CHK121-7720</strain>
    </source>
</reference>
<name>A0A921MRJ4_9BACT</name>
<evidence type="ECO:0000313" key="8">
    <source>
        <dbReference type="Proteomes" id="UP000757103"/>
    </source>
</evidence>
<dbReference type="NCBIfam" id="NF000955">
    <property type="entry name" value="PRK00099.1-1"/>
    <property type="match status" value="1"/>
</dbReference>
<reference evidence="7" key="2">
    <citation type="submission" date="2021-09" db="EMBL/GenBank/DDBJ databases">
        <authorList>
            <person name="Gilroy R."/>
        </authorList>
    </citation>
    <scope>NUCLEOTIDE SEQUENCE</scope>
    <source>
        <strain evidence="7">CHK121-7720</strain>
    </source>
</reference>
<evidence type="ECO:0000313" key="7">
    <source>
        <dbReference type="EMBL" id="HJG88877.1"/>
    </source>
</evidence>